<sequence length="491" mass="54506">MTVESNLYPSRITVYVLTCWLLAACGGLMFGYDIGISGGVTAMDDFLIEFFPKVHERKFHVKENNYCKYDDQYLQLFTSSLYLSALLFSFAASSICSKYGRKPTILVASVFFLAGSGLSAGAKYMWMLIVGRILLGVGVGFGNEAVPLFLSEIAPVQHRGAVNILFQLFVTIGIFFANLVNYGTSRLHPWGWRISLGVAGLPAVFLLIGGLVITETPTSLVERGQEAKGRETLVKIRGLDRIDAEFEQIKTACEIAERCENPYKELMKPASRPPLVIGMFLQMLQQFTGINAIMFYAPVLFQTVGFKNDASLLSSIIIGLVNVFSTLVSVYAVDKVGRRKLLLQACVQMLITQCAIGGILLAKLGATNSLEKGPAAVVVVLVCLYVMSFAWSWGPLGWLIPSETFPLETRTAGFAFAVSSNMLFTFLIAQVFLSMMCAMRAWIFFFFGAWIVIMGLFVIFLVPETKNVPIDAMNERVWKQHPVWKRFMTHD</sequence>
<evidence type="ECO:0000256" key="6">
    <source>
        <dbReference type="ARBA" id="ARBA00022847"/>
    </source>
</evidence>
<keyword evidence="8 10" id="KW-0472">Membrane</keyword>
<keyword evidence="7 10" id="KW-1133">Transmembrane helix</keyword>
<dbReference type="GO" id="GO:0015293">
    <property type="term" value="F:symporter activity"/>
    <property type="evidence" value="ECO:0007669"/>
    <property type="project" value="UniProtKB-KW"/>
</dbReference>
<feature type="transmembrane region" description="Helical" evidence="10">
    <location>
        <begin position="439"/>
        <end position="462"/>
    </location>
</feature>
<dbReference type="PANTHER" id="PTHR23500:SF371">
    <property type="entry name" value="OS07G0206600 PROTEIN"/>
    <property type="match status" value="1"/>
</dbReference>
<feature type="transmembrane region" description="Helical" evidence="10">
    <location>
        <begin position="311"/>
        <end position="333"/>
    </location>
</feature>
<keyword evidence="4" id="KW-0762">Sugar transport</keyword>
<dbReference type="AlphaFoldDB" id="A0A7N0TKC1"/>
<evidence type="ECO:0000256" key="2">
    <source>
        <dbReference type="ARBA" id="ARBA00010992"/>
    </source>
</evidence>
<keyword evidence="13" id="KW-1185">Reference proteome</keyword>
<feature type="transmembrane region" description="Helical" evidence="10">
    <location>
        <begin position="12"/>
        <end position="32"/>
    </location>
</feature>
<feature type="domain" description="Major facilitator superfamily (MFS) profile" evidence="11">
    <location>
        <begin position="19"/>
        <end position="466"/>
    </location>
</feature>
<dbReference type="PROSITE" id="PS00216">
    <property type="entry name" value="SUGAR_TRANSPORT_1"/>
    <property type="match status" value="1"/>
</dbReference>
<comment type="subcellular location">
    <subcellularLocation>
        <location evidence="1">Membrane</location>
        <topology evidence="1">Multi-pass membrane protein</topology>
    </subcellularLocation>
</comment>
<evidence type="ECO:0000256" key="8">
    <source>
        <dbReference type="ARBA" id="ARBA00023136"/>
    </source>
</evidence>
<dbReference type="FunFam" id="1.20.1250.20:FF:000002">
    <property type="entry name" value="Sugar transport protein 13"/>
    <property type="match status" value="1"/>
</dbReference>
<feature type="transmembrane region" description="Helical" evidence="10">
    <location>
        <begin position="73"/>
        <end position="92"/>
    </location>
</feature>
<name>A0A7N0TKC1_KALFE</name>
<dbReference type="Pfam" id="PF00083">
    <property type="entry name" value="Sugar_tr"/>
    <property type="match status" value="1"/>
</dbReference>
<comment type="similarity">
    <text evidence="2 9">Belongs to the major facilitator superfamily. Sugar transporter (TC 2.A.1.1) family.</text>
</comment>
<feature type="transmembrane region" description="Helical" evidence="10">
    <location>
        <begin position="192"/>
        <end position="213"/>
    </location>
</feature>
<feature type="transmembrane region" description="Helical" evidence="10">
    <location>
        <begin position="162"/>
        <end position="180"/>
    </location>
</feature>
<dbReference type="SUPFAM" id="SSF103473">
    <property type="entry name" value="MFS general substrate transporter"/>
    <property type="match status" value="1"/>
</dbReference>
<dbReference type="GO" id="GO:0016020">
    <property type="term" value="C:membrane"/>
    <property type="evidence" value="ECO:0007669"/>
    <property type="project" value="UniProtKB-SubCell"/>
</dbReference>
<dbReference type="Gene3D" id="1.20.1250.20">
    <property type="entry name" value="MFS general substrate transporter like domains"/>
    <property type="match status" value="1"/>
</dbReference>
<dbReference type="InterPro" id="IPR045262">
    <property type="entry name" value="STP/PLT_plant"/>
</dbReference>
<keyword evidence="5 10" id="KW-0812">Transmembrane</keyword>
<evidence type="ECO:0000256" key="1">
    <source>
        <dbReference type="ARBA" id="ARBA00004141"/>
    </source>
</evidence>
<evidence type="ECO:0000313" key="12">
    <source>
        <dbReference type="EnsemblPlants" id="Kaladp0039s0320.1.v1.1"/>
    </source>
</evidence>
<evidence type="ECO:0000259" key="11">
    <source>
        <dbReference type="PROSITE" id="PS50850"/>
    </source>
</evidence>
<feature type="transmembrane region" description="Helical" evidence="10">
    <location>
        <begin position="376"/>
        <end position="400"/>
    </location>
</feature>
<protein>
    <recommendedName>
        <fullName evidence="11">Major facilitator superfamily (MFS) profile domain-containing protein</fullName>
    </recommendedName>
</protein>
<accession>A0A7N0TKC1</accession>
<dbReference type="EnsemblPlants" id="Kaladp0039s0320.1.v1.1">
    <property type="protein sequence ID" value="Kaladp0039s0320.1.v1.1"/>
    <property type="gene ID" value="Kaladp0039s0320.v1.1"/>
</dbReference>
<dbReference type="PANTHER" id="PTHR23500">
    <property type="entry name" value="SOLUTE CARRIER FAMILY 2, FACILITATED GLUCOSE TRANSPORTER"/>
    <property type="match status" value="1"/>
</dbReference>
<dbReference type="OMA" id="WMITWGI"/>
<evidence type="ECO:0000256" key="5">
    <source>
        <dbReference type="ARBA" id="ARBA00022692"/>
    </source>
</evidence>
<dbReference type="CDD" id="cd17361">
    <property type="entry name" value="MFS_STP"/>
    <property type="match status" value="1"/>
</dbReference>
<evidence type="ECO:0000256" key="10">
    <source>
        <dbReference type="SAM" id="Phobius"/>
    </source>
</evidence>
<evidence type="ECO:0000256" key="3">
    <source>
        <dbReference type="ARBA" id="ARBA00022448"/>
    </source>
</evidence>
<dbReference type="PROSITE" id="PS00217">
    <property type="entry name" value="SUGAR_TRANSPORT_2"/>
    <property type="match status" value="1"/>
</dbReference>
<evidence type="ECO:0000313" key="13">
    <source>
        <dbReference type="Proteomes" id="UP000594263"/>
    </source>
</evidence>
<reference evidence="12" key="1">
    <citation type="submission" date="2021-01" db="UniProtKB">
        <authorList>
            <consortium name="EnsemblPlants"/>
        </authorList>
    </citation>
    <scope>IDENTIFICATION</scope>
</reference>
<feature type="transmembrane region" description="Helical" evidence="10">
    <location>
        <begin position="275"/>
        <end position="299"/>
    </location>
</feature>
<keyword evidence="3 9" id="KW-0813">Transport</keyword>
<evidence type="ECO:0000256" key="9">
    <source>
        <dbReference type="RuleBase" id="RU003346"/>
    </source>
</evidence>
<evidence type="ECO:0000256" key="7">
    <source>
        <dbReference type="ARBA" id="ARBA00022989"/>
    </source>
</evidence>
<feature type="transmembrane region" description="Helical" evidence="10">
    <location>
        <begin position="412"/>
        <end position="433"/>
    </location>
</feature>
<proteinExistence type="inferred from homology"/>
<dbReference type="GO" id="GO:0015145">
    <property type="term" value="F:monosaccharide transmembrane transporter activity"/>
    <property type="evidence" value="ECO:0007669"/>
    <property type="project" value="InterPro"/>
</dbReference>
<dbReference type="InterPro" id="IPR005828">
    <property type="entry name" value="MFS_sugar_transport-like"/>
</dbReference>
<evidence type="ECO:0000256" key="4">
    <source>
        <dbReference type="ARBA" id="ARBA00022597"/>
    </source>
</evidence>
<feature type="transmembrane region" description="Helical" evidence="10">
    <location>
        <begin position="104"/>
        <end position="122"/>
    </location>
</feature>
<dbReference type="InterPro" id="IPR020846">
    <property type="entry name" value="MFS_dom"/>
</dbReference>
<keyword evidence="6" id="KW-0769">Symport</keyword>
<dbReference type="PRINTS" id="PR00171">
    <property type="entry name" value="SUGRTRNSPORT"/>
</dbReference>
<dbReference type="InterPro" id="IPR044778">
    <property type="entry name" value="MFS_STP/MST-like_plant"/>
</dbReference>
<feature type="transmembrane region" description="Helical" evidence="10">
    <location>
        <begin position="128"/>
        <end position="150"/>
    </location>
</feature>
<dbReference type="Gramene" id="Kaladp0039s0320.1.v1.1">
    <property type="protein sequence ID" value="Kaladp0039s0320.1.v1.1"/>
    <property type="gene ID" value="Kaladp0039s0320.v1.1"/>
</dbReference>
<organism evidence="12 13">
    <name type="scientific">Kalanchoe fedtschenkoi</name>
    <name type="common">Lavender scallops</name>
    <name type="synonym">South American air plant</name>
    <dbReference type="NCBI Taxonomy" id="63787"/>
    <lineage>
        <taxon>Eukaryota</taxon>
        <taxon>Viridiplantae</taxon>
        <taxon>Streptophyta</taxon>
        <taxon>Embryophyta</taxon>
        <taxon>Tracheophyta</taxon>
        <taxon>Spermatophyta</taxon>
        <taxon>Magnoliopsida</taxon>
        <taxon>eudicotyledons</taxon>
        <taxon>Gunneridae</taxon>
        <taxon>Pentapetalae</taxon>
        <taxon>Saxifragales</taxon>
        <taxon>Crassulaceae</taxon>
        <taxon>Kalanchoe</taxon>
    </lineage>
</organism>
<dbReference type="PROSITE" id="PS50850">
    <property type="entry name" value="MFS"/>
    <property type="match status" value="1"/>
</dbReference>
<dbReference type="InterPro" id="IPR005829">
    <property type="entry name" value="Sugar_transporter_CS"/>
</dbReference>
<dbReference type="NCBIfam" id="TIGR00879">
    <property type="entry name" value="SP"/>
    <property type="match status" value="1"/>
</dbReference>
<dbReference type="InterPro" id="IPR036259">
    <property type="entry name" value="MFS_trans_sf"/>
</dbReference>
<dbReference type="Proteomes" id="UP000594263">
    <property type="component" value="Unplaced"/>
</dbReference>
<dbReference type="InterPro" id="IPR003663">
    <property type="entry name" value="Sugar/inositol_transpt"/>
</dbReference>